<feature type="region of interest" description="Disordered" evidence="1">
    <location>
        <begin position="63"/>
        <end position="86"/>
    </location>
</feature>
<sequence>MLTGHDGFAHLYKFKLKDSPYCACDPAKLQGVLHVHEESHIFLWERETLEVVTDGQVDKRYFPETSGRADHVTDISGPHSGRADNR</sequence>
<dbReference type="EMBL" id="BGZK01001219">
    <property type="protein sequence ID" value="GBP74718.1"/>
    <property type="molecule type" value="Genomic_DNA"/>
</dbReference>
<reference evidence="2 3" key="1">
    <citation type="journal article" date="2019" name="Commun. Biol.">
        <title>The bagworm genome reveals a unique fibroin gene that provides high tensile strength.</title>
        <authorList>
            <person name="Kono N."/>
            <person name="Nakamura H."/>
            <person name="Ohtoshi R."/>
            <person name="Tomita M."/>
            <person name="Numata K."/>
            <person name="Arakawa K."/>
        </authorList>
    </citation>
    <scope>NUCLEOTIDE SEQUENCE [LARGE SCALE GENOMIC DNA]</scope>
</reference>
<gene>
    <name evidence="2" type="ORF">EVAR_103552_1</name>
</gene>
<proteinExistence type="predicted"/>
<comment type="caution">
    <text evidence="2">The sequence shown here is derived from an EMBL/GenBank/DDBJ whole genome shotgun (WGS) entry which is preliminary data.</text>
</comment>
<accession>A0A4C1YF88</accession>
<feature type="compositionally biased region" description="Basic and acidic residues" evidence="1">
    <location>
        <begin position="63"/>
        <end position="73"/>
    </location>
</feature>
<dbReference type="Proteomes" id="UP000299102">
    <property type="component" value="Unassembled WGS sequence"/>
</dbReference>
<dbReference type="AlphaFoldDB" id="A0A4C1YF88"/>
<keyword evidence="3" id="KW-1185">Reference proteome</keyword>
<protein>
    <submittedName>
        <fullName evidence="2">Uncharacterized protein</fullName>
    </submittedName>
</protein>
<evidence type="ECO:0000256" key="1">
    <source>
        <dbReference type="SAM" id="MobiDB-lite"/>
    </source>
</evidence>
<name>A0A4C1YF88_EUMVA</name>
<evidence type="ECO:0000313" key="2">
    <source>
        <dbReference type="EMBL" id="GBP74718.1"/>
    </source>
</evidence>
<organism evidence="2 3">
    <name type="scientific">Eumeta variegata</name>
    <name type="common">Bagworm moth</name>
    <name type="synonym">Eumeta japonica</name>
    <dbReference type="NCBI Taxonomy" id="151549"/>
    <lineage>
        <taxon>Eukaryota</taxon>
        <taxon>Metazoa</taxon>
        <taxon>Ecdysozoa</taxon>
        <taxon>Arthropoda</taxon>
        <taxon>Hexapoda</taxon>
        <taxon>Insecta</taxon>
        <taxon>Pterygota</taxon>
        <taxon>Neoptera</taxon>
        <taxon>Endopterygota</taxon>
        <taxon>Lepidoptera</taxon>
        <taxon>Glossata</taxon>
        <taxon>Ditrysia</taxon>
        <taxon>Tineoidea</taxon>
        <taxon>Psychidae</taxon>
        <taxon>Oiketicinae</taxon>
        <taxon>Eumeta</taxon>
    </lineage>
</organism>
<evidence type="ECO:0000313" key="3">
    <source>
        <dbReference type="Proteomes" id="UP000299102"/>
    </source>
</evidence>
<dbReference type="OrthoDB" id="411823at2759"/>